<dbReference type="Proteomes" id="UP000232003">
    <property type="component" value="Chromosome"/>
</dbReference>
<protein>
    <submittedName>
        <fullName evidence="1">Uncharacterized protein</fullName>
    </submittedName>
</protein>
<gene>
    <name evidence="1" type="ORF">COO91_02268</name>
</gene>
<reference evidence="1 2" key="1">
    <citation type="submission" date="2017-11" db="EMBL/GenBank/DDBJ databases">
        <title>Complete genome of a free-living desiccation-tolerant cyanobacterium and its photosynthetic adaptation to extreme terrestrial habitat.</title>
        <authorList>
            <person name="Shang J."/>
        </authorList>
    </citation>
    <scope>NUCLEOTIDE SEQUENCE [LARGE SCALE GENOMIC DNA]</scope>
    <source>
        <strain evidence="1 2">CCNUN1</strain>
    </source>
</reference>
<sequence length="37" mass="4468">MGISGFNPRTRLFFIFPLRKEEGDLIFEWSFFYFSDG</sequence>
<evidence type="ECO:0000313" key="2">
    <source>
        <dbReference type="Proteomes" id="UP000232003"/>
    </source>
</evidence>
<keyword evidence="2" id="KW-1185">Reference proteome</keyword>
<organism evidence="1 2">
    <name type="scientific">Nostoc flagelliforme CCNUN1</name>
    <dbReference type="NCBI Taxonomy" id="2038116"/>
    <lineage>
        <taxon>Bacteria</taxon>
        <taxon>Bacillati</taxon>
        <taxon>Cyanobacteriota</taxon>
        <taxon>Cyanophyceae</taxon>
        <taxon>Nostocales</taxon>
        <taxon>Nostocaceae</taxon>
        <taxon>Nostoc</taxon>
    </lineage>
</organism>
<dbReference type="KEGG" id="nfl:COO91_02268"/>
<evidence type="ECO:0000313" key="1">
    <source>
        <dbReference type="EMBL" id="AUB36356.1"/>
    </source>
</evidence>
<dbReference type="AlphaFoldDB" id="A0A2K8SLJ5"/>
<dbReference type="EMBL" id="CP024785">
    <property type="protein sequence ID" value="AUB36356.1"/>
    <property type="molecule type" value="Genomic_DNA"/>
</dbReference>
<accession>A0A2K8SLJ5</accession>
<proteinExistence type="predicted"/>
<name>A0A2K8SLJ5_9NOSO</name>